<dbReference type="InterPro" id="IPR041698">
    <property type="entry name" value="Methyltransf_25"/>
</dbReference>
<sequence length="210" mass="23700">MKYPDIDKIYRTMPLEKIPWNLEALPGPITRLLEEDTVAPCRTIDLGCGAGNYTICLSAMGFDIIGVDSSKTAIALARNQAMQRGAMCRFIVADLLGDVHEVKGTFEFAFDWELLHHIYPEDRETYIKNVHRLLRPDATYFSACFAESDPQFGGTGKYRETGIGTTLYFSSEDEIRDLVAPYFTIRELATREVTGKYGPHSMICLLAKRK</sequence>
<keyword evidence="3" id="KW-0489">Methyltransferase</keyword>
<dbReference type="OrthoDB" id="1018at2157"/>
<dbReference type="InParanoid" id="L0HDS8"/>
<dbReference type="eggNOG" id="arCOG03570">
    <property type="taxonomic scope" value="Archaea"/>
</dbReference>
<feature type="domain" description="Methyltransferase" evidence="2">
    <location>
        <begin position="45"/>
        <end position="137"/>
    </location>
</feature>
<gene>
    <name evidence="3" type="ordered locus">Metfor_0410</name>
</gene>
<dbReference type="InterPro" id="IPR029063">
    <property type="entry name" value="SAM-dependent_MTases_sf"/>
</dbReference>
<keyword evidence="4" id="KW-1185">Reference proteome</keyword>
<dbReference type="Gene3D" id="3.40.50.150">
    <property type="entry name" value="Vaccinia Virus protein VP39"/>
    <property type="match status" value="1"/>
</dbReference>
<dbReference type="GO" id="GO:0032259">
    <property type="term" value="P:methylation"/>
    <property type="evidence" value="ECO:0007669"/>
    <property type="project" value="UniProtKB-KW"/>
</dbReference>
<dbReference type="RefSeq" id="WP_015284447.1">
    <property type="nucleotide sequence ID" value="NC_019943.1"/>
</dbReference>
<dbReference type="PANTHER" id="PTHR43861">
    <property type="entry name" value="TRANS-ACONITATE 2-METHYLTRANSFERASE-RELATED"/>
    <property type="match status" value="1"/>
</dbReference>
<evidence type="ECO:0000256" key="1">
    <source>
        <dbReference type="ARBA" id="ARBA00022679"/>
    </source>
</evidence>
<dbReference type="HOGENOM" id="CLU_056435_4_3_2"/>
<keyword evidence="1 3" id="KW-0808">Transferase</keyword>
<dbReference type="SUPFAM" id="SSF53335">
    <property type="entry name" value="S-adenosyl-L-methionine-dependent methyltransferases"/>
    <property type="match status" value="1"/>
</dbReference>
<organism evidence="3 4">
    <name type="scientific">Methanoregula formicica (strain DSM 22288 / NBRC 105244 / SMSP)</name>
    <dbReference type="NCBI Taxonomy" id="593750"/>
    <lineage>
        <taxon>Archaea</taxon>
        <taxon>Methanobacteriati</taxon>
        <taxon>Methanobacteriota</taxon>
        <taxon>Stenosarchaea group</taxon>
        <taxon>Methanomicrobia</taxon>
        <taxon>Methanomicrobiales</taxon>
        <taxon>Methanoregulaceae</taxon>
        <taxon>Methanoregula</taxon>
    </lineage>
</organism>
<dbReference type="CDD" id="cd02440">
    <property type="entry name" value="AdoMet_MTases"/>
    <property type="match status" value="1"/>
</dbReference>
<dbReference type="GeneID" id="14309083"/>
<accession>L0HDS8</accession>
<reference evidence="4" key="1">
    <citation type="submission" date="2011-12" db="EMBL/GenBank/DDBJ databases">
        <title>Complete sequence of Methanoregula formicicum SMSP.</title>
        <authorList>
            <person name="Lucas S."/>
            <person name="Han J."/>
            <person name="Lapidus A."/>
            <person name="Cheng J.-F."/>
            <person name="Goodwin L."/>
            <person name="Pitluck S."/>
            <person name="Peters L."/>
            <person name="Ovchinnikova G."/>
            <person name="Teshima H."/>
            <person name="Detter J.C."/>
            <person name="Han C."/>
            <person name="Tapia R."/>
            <person name="Land M."/>
            <person name="Hauser L."/>
            <person name="Kyrpides N."/>
            <person name="Ivanova N."/>
            <person name="Pagani I."/>
            <person name="Imachi H."/>
            <person name="Tamaki H."/>
            <person name="Sekiguchi Y."/>
            <person name="Kamagata Y."/>
            <person name="Cadillo-Quiroz H."/>
            <person name="Zinder S."/>
            <person name="Liu W.-T."/>
            <person name="Woyke T."/>
        </authorList>
    </citation>
    <scope>NUCLEOTIDE SEQUENCE [LARGE SCALE GENOMIC DNA]</scope>
    <source>
        <strain evidence="4">DSM 22288 / NBRC 105244 / SMSP</strain>
    </source>
</reference>
<dbReference type="EMBL" id="CP003167">
    <property type="protein sequence ID" value="AGB01483.1"/>
    <property type="molecule type" value="Genomic_DNA"/>
</dbReference>
<evidence type="ECO:0000313" key="4">
    <source>
        <dbReference type="Proteomes" id="UP000010824"/>
    </source>
</evidence>
<name>L0HDS8_METFS</name>
<evidence type="ECO:0000259" key="2">
    <source>
        <dbReference type="Pfam" id="PF13649"/>
    </source>
</evidence>
<reference evidence="3 4" key="2">
    <citation type="journal article" date="2014" name="Genome Announc.">
        <title>Complete Genome Sequence of Methanoregula formicica SMSPT, a Mesophilic Hydrogenotrophic Methanogen Isolated from a Methanogenic Upflow Anaerobic Sludge Blanket Reactor.</title>
        <authorList>
            <person name="Yamamoto K."/>
            <person name="Tamaki H."/>
            <person name="Cadillo-Quiroz H."/>
            <person name="Imachi H."/>
            <person name="Kyrpides N."/>
            <person name="Woyke T."/>
            <person name="Goodwin L."/>
            <person name="Zinder S.H."/>
            <person name="Kamagata Y."/>
            <person name="Liu W.T."/>
        </authorList>
    </citation>
    <scope>NUCLEOTIDE SEQUENCE [LARGE SCALE GENOMIC DNA]</scope>
    <source>
        <strain evidence="4">DSM 22288 / NBRC 105244 / SMSP</strain>
    </source>
</reference>
<dbReference type="Proteomes" id="UP000010824">
    <property type="component" value="Chromosome"/>
</dbReference>
<protein>
    <submittedName>
        <fullName evidence="3">Methyltransferase family protein</fullName>
    </submittedName>
</protein>
<dbReference type="GO" id="GO:0008168">
    <property type="term" value="F:methyltransferase activity"/>
    <property type="evidence" value="ECO:0007669"/>
    <property type="project" value="UniProtKB-KW"/>
</dbReference>
<dbReference type="KEGG" id="mfo:Metfor_0410"/>
<dbReference type="AlphaFoldDB" id="L0HDS8"/>
<dbReference type="STRING" id="593750.Metfor_0410"/>
<proteinExistence type="predicted"/>
<dbReference type="Pfam" id="PF13649">
    <property type="entry name" value="Methyltransf_25"/>
    <property type="match status" value="1"/>
</dbReference>
<evidence type="ECO:0000313" key="3">
    <source>
        <dbReference type="EMBL" id="AGB01483.1"/>
    </source>
</evidence>